<dbReference type="InterPro" id="IPR012899">
    <property type="entry name" value="LTXXQ"/>
</dbReference>
<dbReference type="EMBL" id="BMXP01000002">
    <property type="protein sequence ID" value="GGW78971.1"/>
    <property type="molecule type" value="Genomic_DNA"/>
</dbReference>
<keyword evidence="3 5" id="KW-0732">Signal</keyword>
<evidence type="ECO:0000313" key="6">
    <source>
        <dbReference type="EMBL" id="GGW78971.1"/>
    </source>
</evidence>
<protein>
    <recommendedName>
        <fullName evidence="8">LTXXQ motif family protein</fullName>
    </recommendedName>
</protein>
<gene>
    <name evidence="6" type="ORF">GCM10007391_09530</name>
</gene>
<dbReference type="Gene3D" id="1.20.120.1490">
    <property type="match status" value="2"/>
</dbReference>
<evidence type="ECO:0000256" key="5">
    <source>
        <dbReference type="SAM" id="SignalP"/>
    </source>
</evidence>
<dbReference type="RefSeq" id="WP_189403956.1">
    <property type="nucleotide sequence ID" value="NZ_BMXP01000002.1"/>
</dbReference>
<feature type="chain" id="PRO_5037793163" description="LTXXQ motif family protein" evidence="5">
    <location>
        <begin position="23"/>
        <end position="253"/>
    </location>
</feature>
<feature type="signal peptide" evidence="5">
    <location>
        <begin position="1"/>
        <end position="22"/>
    </location>
</feature>
<evidence type="ECO:0000313" key="7">
    <source>
        <dbReference type="Proteomes" id="UP000631300"/>
    </source>
</evidence>
<dbReference type="InterPro" id="IPR052211">
    <property type="entry name" value="Cpx_auxiliary_protein"/>
</dbReference>
<comment type="caution">
    <text evidence="6">The sequence shown here is derived from an EMBL/GenBank/DDBJ whole genome shotgun (WGS) entry which is preliminary data.</text>
</comment>
<evidence type="ECO:0008006" key="8">
    <source>
        <dbReference type="Google" id="ProtNLM"/>
    </source>
</evidence>
<evidence type="ECO:0000256" key="4">
    <source>
        <dbReference type="ARBA" id="ARBA00022764"/>
    </source>
</evidence>
<evidence type="ECO:0000256" key="3">
    <source>
        <dbReference type="ARBA" id="ARBA00022729"/>
    </source>
</evidence>
<accession>A0A918JIG3</accession>
<dbReference type="GO" id="GO:0051082">
    <property type="term" value="F:unfolded protein binding"/>
    <property type="evidence" value="ECO:0007669"/>
    <property type="project" value="TreeGrafter"/>
</dbReference>
<keyword evidence="7" id="KW-1185">Reference proteome</keyword>
<dbReference type="AlphaFoldDB" id="A0A918JIG3"/>
<organism evidence="6 7">
    <name type="scientific">Alteromonas halophila</name>
    <dbReference type="NCBI Taxonomy" id="516698"/>
    <lineage>
        <taxon>Bacteria</taxon>
        <taxon>Pseudomonadati</taxon>
        <taxon>Pseudomonadota</taxon>
        <taxon>Gammaproteobacteria</taxon>
        <taxon>Alteromonadales</taxon>
        <taxon>Alteromonadaceae</taxon>
        <taxon>Alteromonas/Salinimonas group</taxon>
        <taxon>Alteromonas</taxon>
    </lineage>
</organism>
<proteinExistence type="inferred from homology"/>
<dbReference type="Proteomes" id="UP000631300">
    <property type="component" value="Unassembled WGS sequence"/>
</dbReference>
<dbReference type="Pfam" id="PF07813">
    <property type="entry name" value="LTXXQ"/>
    <property type="match status" value="1"/>
</dbReference>
<dbReference type="PANTHER" id="PTHR38102">
    <property type="entry name" value="PERIPLASMIC CHAPERONE SPY"/>
    <property type="match status" value="1"/>
</dbReference>
<evidence type="ECO:0000256" key="1">
    <source>
        <dbReference type="ARBA" id="ARBA00004418"/>
    </source>
</evidence>
<sequence>MKNVILTSLLASTLLFTTVSQAKPTDHRHGAAPGLRFIHQLRDLSLTDEQHQQIRALVRDFKTRHQAPHHDGREEWLTELMTGDDADISTQVKDRFNDRETKAFAVASLRHAIYSLLSDTQRQALAEDSERDHDRPKPRRSHTELFKKLGLKSEQDIEIAALAEDRDALMQDFHSEMVAFRNAERALIRSDAFSYERWLTVLEPHRIRLLELAQAKATNQHAMFNVLNEHQQQMFLTLLETHRPQKPHHRARG</sequence>
<keyword evidence="4" id="KW-0574">Periplasm</keyword>
<reference evidence="6" key="1">
    <citation type="journal article" date="2014" name="Int. J. Syst. Evol. Microbiol.">
        <title>Complete genome sequence of Corynebacterium casei LMG S-19264T (=DSM 44701T), isolated from a smear-ripened cheese.</title>
        <authorList>
            <consortium name="US DOE Joint Genome Institute (JGI-PGF)"/>
            <person name="Walter F."/>
            <person name="Albersmeier A."/>
            <person name="Kalinowski J."/>
            <person name="Ruckert C."/>
        </authorList>
    </citation>
    <scope>NUCLEOTIDE SEQUENCE</scope>
    <source>
        <strain evidence="6">KCTC 22164</strain>
    </source>
</reference>
<comment type="subcellular location">
    <subcellularLocation>
        <location evidence="1">Periplasm</location>
    </subcellularLocation>
</comment>
<name>A0A918JIG3_9ALTE</name>
<dbReference type="PANTHER" id="PTHR38102:SF1">
    <property type="entry name" value="PERIPLASMIC CHAPERONE SPY"/>
    <property type="match status" value="1"/>
</dbReference>
<dbReference type="GO" id="GO:0030288">
    <property type="term" value="C:outer membrane-bounded periplasmic space"/>
    <property type="evidence" value="ECO:0007669"/>
    <property type="project" value="TreeGrafter"/>
</dbReference>
<evidence type="ECO:0000256" key="2">
    <source>
        <dbReference type="ARBA" id="ARBA00008441"/>
    </source>
</evidence>
<comment type="similarity">
    <text evidence="2">Belongs to the CpxP/Spy family.</text>
</comment>
<reference evidence="6" key="2">
    <citation type="submission" date="2020-09" db="EMBL/GenBank/DDBJ databases">
        <authorList>
            <person name="Sun Q."/>
            <person name="Kim S."/>
        </authorList>
    </citation>
    <scope>NUCLEOTIDE SEQUENCE</scope>
    <source>
        <strain evidence="6">KCTC 22164</strain>
    </source>
</reference>